<name>E1R6G0_SEDSS</name>
<dbReference type="KEGG" id="ssm:Spirs_1852"/>
<keyword evidence="6" id="KW-1185">Reference proteome</keyword>
<dbReference type="HOGENOM" id="CLU_045011_8_3_12"/>
<evidence type="ECO:0000313" key="6">
    <source>
        <dbReference type="Proteomes" id="UP000002318"/>
    </source>
</evidence>
<dbReference type="GO" id="GO:0044281">
    <property type="term" value="P:small molecule metabolic process"/>
    <property type="evidence" value="ECO:0007669"/>
    <property type="project" value="UniProtKB-ARBA"/>
</dbReference>
<dbReference type="GO" id="GO:0046872">
    <property type="term" value="F:metal ion binding"/>
    <property type="evidence" value="ECO:0007669"/>
    <property type="project" value="UniProtKB-KW"/>
</dbReference>
<dbReference type="Gene3D" id="3.40.50.1000">
    <property type="entry name" value="HAD superfamily/HAD-like"/>
    <property type="match status" value="1"/>
</dbReference>
<dbReference type="PANTHER" id="PTHR46470:SF2">
    <property type="entry name" value="GLYCERALDEHYDE 3-PHOSPHATE PHOSPHATASE"/>
    <property type="match status" value="1"/>
</dbReference>
<evidence type="ECO:0000256" key="3">
    <source>
        <dbReference type="ARBA" id="ARBA00022801"/>
    </source>
</evidence>
<dbReference type="InterPro" id="IPR051400">
    <property type="entry name" value="HAD-like_hydrolase"/>
</dbReference>
<evidence type="ECO:0000256" key="4">
    <source>
        <dbReference type="ARBA" id="ARBA00022842"/>
    </source>
</evidence>
<comment type="cofactor">
    <cofactor evidence="1">
        <name>Mg(2+)</name>
        <dbReference type="ChEBI" id="CHEBI:18420"/>
    </cofactor>
</comment>
<dbReference type="Pfam" id="PF00702">
    <property type="entry name" value="Hydrolase"/>
    <property type="match status" value="1"/>
</dbReference>
<organism evidence="5 6">
    <name type="scientific">Sediminispirochaeta smaragdinae (strain DSM 11293 / JCM 15392 / SEBR 4228)</name>
    <name type="common">Spirochaeta smaragdinae</name>
    <dbReference type="NCBI Taxonomy" id="573413"/>
    <lineage>
        <taxon>Bacteria</taxon>
        <taxon>Pseudomonadati</taxon>
        <taxon>Spirochaetota</taxon>
        <taxon>Spirochaetia</taxon>
        <taxon>Spirochaetales</taxon>
        <taxon>Spirochaetaceae</taxon>
        <taxon>Sediminispirochaeta</taxon>
    </lineage>
</organism>
<dbReference type="Proteomes" id="UP000002318">
    <property type="component" value="Chromosome"/>
</dbReference>
<dbReference type="InterPro" id="IPR036412">
    <property type="entry name" value="HAD-like_sf"/>
</dbReference>
<evidence type="ECO:0000256" key="1">
    <source>
        <dbReference type="ARBA" id="ARBA00001946"/>
    </source>
</evidence>
<dbReference type="NCBIfam" id="TIGR01549">
    <property type="entry name" value="HAD-SF-IA-v1"/>
    <property type="match status" value="1"/>
</dbReference>
<dbReference type="OrthoDB" id="264363at2"/>
<dbReference type="InterPro" id="IPR023214">
    <property type="entry name" value="HAD_sf"/>
</dbReference>
<evidence type="ECO:0000256" key="2">
    <source>
        <dbReference type="ARBA" id="ARBA00022723"/>
    </source>
</evidence>
<keyword evidence="3 5" id="KW-0378">Hydrolase</keyword>
<protein>
    <submittedName>
        <fullName evidence="5">HAD-superfamily hydrolase, subfamily IA, variant 1</fullName>
    </submittedName>
</protein>
<proteinExistence type="predicted"/>
<dbReference type="STRING" id="573413.Spirs_1852"/>
<dbReference type="PRINTS" id="PR00413">
    <property type="entry name" value="HADHALOGNASE"/>
</dbReference>
<accession>E1R6G0</accession>
<dbReference type="EMBL" id="CP002116">
    <property type="protein sequence ID" value="ADK80978.1"/>
    <property type="molecule type" value="Genomic_DNA"/>
</dbReference>
<gene>
    <name evidence="5" type="ordered locus">Spirs_1852</name>
</gene>
<keyword evidence="4" id="KW-0460">Magnesium</keyword>
<dbReference type="eggNOG" id="COG1011">
    <property type="taxonomic scope" value="Bacteria"/>
</dbReference>
<dbReference type="GO" id="GO:0016791">
    <property type="term" value="F:phosphatase activity"/>
    <property type="evidence" value="ECO:0007669"/>
    <property type="project" value="TreeGrafter"/>
</dbReference>
<dbReference type="SUPFAM" id="SSF56784">
    <property type="entry name" value="HAD-like"/>
    <property type="match status" value="1"/>
</dbReference>
<dbReference type="AlphaFoldDB" id="E1R6G0"/>
<sequence length="253" mass="29025">MQIDTVLFDMGGTLEEISYSSTVGSMIEKRFENILKVPFSSITTEGGDAFYTTLLERYSEYRCFRERTYIEVHPAMVWRDWILKGLSIPDNVIFDHCEELAYFWETEVINRCCRKNTAMMLEELHSRDIKMGIISNTGSFTQVYKSLDRYGIRSFFDKIALSCAYGIRKPHGFLFRDILNQMGADAKKTLFVGDTITRDVLGAKNAGLFGSIQIQSDFTKLSDGTLSEDSRPDYIIQDLMSIPSIIDEINQRQ</sequence>
<dbReference type="SFLD" id="SFLDS00003">
    <property type="entry name" value="Haloacid_Dehalogenase"/>
    <property type="match status" value="1"/>
</dbReference>
<evidence type="ECO:0000313" key="5">
    <source>
        <dbReference type="EMBL" id="ADK80978.1"/>
    </source>
</evidence>
<dbReference type="RefSeq" id="WP_013254442.1">
    <property type="nucleotide sequence ID" value="NC_014364.1"/>
</dbReference>
<dbReference type="InterPro" id="IPR006439">
    <property type="entry name" value="HAD-SF_hydro_IA"/>
</dbReference>
<reference evidence="5 6" key="1">
    <citation type="journal article" date="2010" name="Stand. Genomic Sci.">
        <title>Complete genome sequence of Spirochaeta smaragdinae type strain (SEBR 4228).</title>
        <authorList>
            <person name="Mavromatis K."/>
            <person name="Yasawong M."/>
            <person name="Chertkov O."/>
            <person name="Lapidus A."/>
            <person name="Lucas S."/>
            <person name="Nolan M."/>
            <person name="Del Rio T.G."/>
            <person name="Tice H."/>
            <person name="Cheng J.F."/>
            <person name="Pitluck S."/>
            <person name="Liolios K."/>
            <person name="Ivanova N."/>
            <person name="Tapia R."/>
            <person name="Han C."/>
            <person name="Bruce D."/>
            <person name="Goodwin L."/>
            <person name="Pati A."/>
            <person name="Chen A."/>
            <person name="Palaniappan K."/>
            <person name="Land M."/>
            <person name="Hauser L."/>
            <person name="Chang Y.J."/>
            <person name="Jeffries C.D."/>
            <person name="Detter J.C."/>
            <person name="Rohde M."/>
            <person name="Brambilla E."/>
            <person name="Spring S."/>
            <person name="Goker M."/>
            <person name="Sikorski J."/>
            <person name="Woyke T."/>
            <person name="Bristow J."/>
            <person name="Eisen J.A."/>
            <person name="Markowitz V."/>
            <person name="Hugenholtz P."/>
            <person name="Klenk H.P."/>
            <person name="Kyrpides N.C."/>
        </authorList>
    </citation>
    <scope>NUCLEOTIDE SEQUENCE [LARGE SCALE GENOMIC DNA]</scope>
    <source>
        <strain evidence="6">DSM 11293 / JCM 15392 / SEBR 4228</strain>
    </source>
</reference>
<dbReference type="SFLD" id="SFLDG01129">
    <property type="entry name" value="C1.5:_HAD__Beta-PGM__Phosphata"/>
    <property type="match status" value="1"/>
</dbReference>
<dbReference type="PANTHER" id="PTHR46470">
    <property type="entry name" value="N-ACYLNEURAMINATE-9-PHOSPHATASE"/>
    <property type="match status" value="1"/>
</dbReference>
<keyword evidence="2" id="KW-0479">Metal-binding</keyword>